<evidence type="ECO:0000256" key="1">
    <source>
        <dbReference type="ARBA" id="ARBA00004141"/>
    </source>
</evidence>
<reference evidence="6 7" key="1">
    <citation type="submission" date="2018-11" db="EMBL/GenBank/DDBJ databases">
        <authorList>
            <consortium name="Pathogen Informatics"/>
        </authorList>
    </citation>
    <scope>NUCLEOTIDE SEQUENCE [LARGE SCALE GENOMIC DNA]</scope>
</reference>
<evidence type="ECO:0000313" key="8">
    <source>
        <dbReference type="WBParaSite" id="HPBE_0000679001-mRNA-1"/>
    </source>
</evidence>
<name>A0A183FIP5_HELPZ</name>
<sequence>MVSLASWQTRSISLGEDSQRGDALTKMVHGAWNHDRSVKVIFYSFYKNICLYIIELWFAFFSSWSGQTLFERWTIGMFNVFFTSWPPIIMGLFDRPLDAEHMMKFPSLYENFQDHFSLKRFFLWVGMAIFHSLSLFFLSFGYLDSQIFWRNGMTDSWLMLGNSTYTFVVITVCLKALIACDSWTWPMVAACFGSIVLWLLALTLYAAVFPSITIRMGSDMAGMAWIMMSSSLFWLALVLIPTATLLWDLLIGGCVGL</sequence>
<accession>A0A3P7X707</accession>
<feature type="transmembrane region" description="Helical" evidence="4">
    <location>
        <begin position="184"/>
        <end position="208"/>
    </location>
</feature>
<dbReference type="InterPro" id="IPR032630">
    <property type="entry name" value="P_typ_ATPase_c"/>
</dbReference>
<gene>
    <name evidence="6" type="ORF">HPBE_LOCUS6791</name>
</gene>
<dbReference type="OrthoDB" id="377733at2759"/>
<feature type="domain" description="P-type ATPase C-terminal" evidence="5">
    <location>
        <begin position="27"/>
        <end position="251"/>
    </location>
</feature>
<feature type="transmembrane region" description="Helical" evidence="4">
    <location>
        <begin position="121"/>
        <end position="145"/>
    </location>
</feature>
<keyword evidence="3" id="KW-0460">Magnesium</keyword>
<keyword evidence="2" id="KW-0479">Metal-binding</keyword>
<dbReference type="PANTHER" id="PTHR24092">
    <property type="entry name" value="PROBABLE PHOSPHOLIPID-TRANSPORTING ATPASE"/>
    <property type="match status" value="1"/>
</dbReference>
<protein>
    <submittedName>
        <fullName evidence="8">PhoLip_ATPase_C domain-containing protein</fullName>
    </submittedName>
</protein>
<dbReference type="AlphaFoldDB" id="A0A183FIP5"/>
<keyword evidence="4" id="KW-0472">Membrane</keyword>
<dbReference type="InterPro" id="IPR023298">
    <property type="entry name" value="ATPase_P-typ_TM_dom_sf"/>
</dbReference>
<dbReference type="EMBL" id="UZAH01025742">
    <property type="protein sequence ID" value="VDO69690.1"/>
    <property type="molecule type" value="Genomic_DNA"/>
</dbReference>
<feature type="transmembrane region" description="Helical" evidence="4">
    <location>
        <begin position="40"/>
        <end position="61"/>
    </location>
</feature>
<feature type="transmembrane region" description="Helical" evidence="4">
    <location>
        <begin position="73"/>
        <end position="93"/>
    </location>
</feature>
<evidence type="ECO:0000259" key="5">
    <source>
        <dbReference type="Pfam" id="PF16212"/>
    </source>
</evidence>
<evidence type="ECO:0000313" key="7">
    <source>
        <dbReference type="Proteomes" id="UP000050761"/>
    </source>
</evidence>
<proteinExistence type="predicted"/>
<feature type="transmembrane region" description="Helical" evidence="4">
    <location>
        <begin position="157"/>
        <end position="178"/>
    </location>
</feature>
<dbReference type="PANTHER" id="PTHR24092:SF150">
    <property type="entry name" value="PHOSPHOLIPID-TRANSPORTING ATPASE"/>
    <property type="match status" value="1"/>
</dbReference>
<reference evidence="8" key="2">
    <citation type="submission" date="2019-09" db="UniProtKB">
        <authorList>
            <consortium name="WormBaseParasite"/>
        </authorList>
    </citation>
    <scope>IDENTIFICATION</scope>
</reference>
<evidence type="ECO:0000256" key="2">
    <source>
        <dbReference type="ARBA" id="ARBA00022723"/>
    </source>
</evidence>
<dbReference type="WBParaSite" id="HPBE_0000679001-mRNA-1">
    <property type="protein sequence ID" value="HPBE_0000679001-mRNA-1"/>
    <property type="gene ID" value="HPBE_0000679001"/>
</dbReference>
<dbReference type="GO" id="GO:0045332">
    <property type="term" value="P:phospholipid translocation"/>
    <property type="evidence" value="ECO:0007669"/>
    <property type="project" value="TreeGrafter"/>
</dbReference>
<keyword evidence="4" id="KW-1133">Transmembrane helix</keyword>
<dbReference type="SUPFAM" id="SSF81665">
    <property type="entry name" value="Calcium ATPase, transmembrane domain M"/>
    <property type="match status" value="1"/>
</dbReference>
<evidence type="ECO:0000313" key="6">
    <source>
        <dbReference type="EMBL" id="VDO69690.1"/>
    </source>
</evidence>
<accession>A0A183FIP5</accession>
<dbReference type="GO" id="GO:0005886">
    <property type="term" value="C:plasma membrane"/>
    <property type="evidence" value="ECO:0007669"/>
    <property type="project" value="TreeGrafter"/>
</dbReference>
<comment type="subcellular location">
    <subcellularLocation>
        <location evidence="1">Membrane</location>
        <topology evidence="1">Multi-pass membrane protein</topology>
    </subcellularLocation>
</comment>
<dbReference type="GO" id="GO:0046872">
    <property type="term" value="F:metal ion binding"/>
    <property type="evidence" value="ECO:0007669"/>
    <property type="project" value="UniProtKB-KW"/>
</dbReference>
<dbReference type="Proteomes" id="UP000050761">
    <property type="component" value="Unassembled WGS sequence"/>
</dbReference>
<dbReference type="Pfam" id="PF16212">
    <property type="entry name" value="PhoLip_ATPase_C"/>
    <property type="match status" value="1"/>
</dbReference>
<keyword evidence="4" id="KW-0812">Transmembrane</keyword>
<organism evidence="7 8">
    <name type="scientific">Heligmosomoides polygyrus</name>
    <name type="common">Parasitic roundworm</name>
    <dbReference type="NCBI Taxonomy" id="6339"/>
    <lineage>
        <taxon>Eukaryota</taxon>
        <taxon>Metazoa</taxon>
        <taxon>Ecdysozoa</taxon>
        <taxon>Nematoda</taxon>
        <taxon>Chromadorea</taxon>
        <taxon>Rhabditida</taxon>
        <taxon>Rhabditina</taxon>
        <taxon>Rhabditomorpha</taxon>
        <taxon>Strongyloidea</taxon>
        <taxon>Heligmosomidae</taxon>
        <taxon>Heligmosomoides</taxon>
    </lineage>
</organism>
<dbReference type="GO" id="GO:0140326">
    <property type="term" value="F:ATPase-coupled intramembrane lipid transporter activity"/>
    <property type="evidence" value="ECO:0007669"/>
    <property type="project" value="TreeGrafter"/>
</dbReference>
<evidence type="ECO:0000256" key="4">
    <source>
        <dbReference type="SAM" id="Phobius"/>
    </source>
</evidence>
<evidence type="ECO:0000256" key="3">
    <source>
        <dbReference type="ARBA" id="ARBA00022842"/>
    </source>
</evidence>
<keyword evidence="7" id="KW-1185">Reference proteome</keyword>
<dbReference type="GO" id="GO:0005802">
    <property type="term" value="C:trans-Golgi network"/>
    <property type="evidence" value="ECO:0007669"/>
    <property type="project" value="TreeGrafter"/>
</dbReference>